<dbReference type="GO" id="GO:0005634">
    <property type="term" value="C:nucleus"/>
    <property type="evidence" value="ECO:0007669"/>
    <property type="project" value="TreeGrafter"/>
</dbReference>
<dbReference type="Pfam" id="PF02375">
    <property type="entry name" value="JmjN"/>
    <property type="match status" value="1"/>
</dbReference>
<dbReference type="InterPro" id="IPR003349">
    <property type="entry name" value="JmjN"/>
</dbReference>
<dbReference type="PROSITE" id="PS51184">
    <property type="entry name" value="JMJC"/>
    <property type="match status" value="1"/>
</dbReference>
<dbReference type="OrthoDB" id="9547406at2759"/>
<gene>
    <name evidence="4" type="ORF">Mgra_00000051</name>
</gene>
<dbReference type="SMART" id="SM00545">
    <property type="entry name" value="JmjN"/>
    <property type="match status" value="1"/>
</dbReference>
<sequence length="940" mass="108262">MSSSNATLLESKIMFTKQDEWINTGSPDGEIKVFRPTMEQFKNFAKYIEYIEQQNAHFSSGVCKVIPPEGWCPRPSKRPGDYSDIEDFIIECPVKERIESMGNGCHVKNNVVYRKEMRVKDFRKIAQSKQFRTPQKNYDLYELERHFWRNLLHHEPIYGADTPGSIYDSDVKEFNMNCLGTILDLLKEEKVTIKGVNTVFLYFGMWKTTFPWHAEDMDLYSINYLHFGEPKFWYAIPSQAAEKFERLASQRFPDGLQICKAFLRHKLYIISPTVLKTNGIPYGTMVQYPGEFIITFPKGYHMGFNIGYNCAESTNFALERWIDYGKNAVLCYCRKDTVEIDMRPFMKKYRPQEYREWFDYWYGERATSYKPKKPDSLKSRKRKGSRDSTEETSETGSEDSAFNLSRSICTKRQRKIFKTRKRMFDLWANRPVNLFAEKNHNQKCGKLFPHCCVCQYFLSKEILTTFTEVEILPKISRRYVSDQMFYKDNYLKNLDETICEDELLECSNCLMVVHKNCYPCGGTKRTLEMNECWLCERCFNRNDVLIRNASCKLCELRGGALVECGSIFSEGNDFVHVICALLDRGTRFLKPENRCAPFSPPPRRLLSLPTNKEIEICSTSPNILQLDNQEQQQTPNSTMLTIVSFEDSGISEATSPFLFTPYQCPSSSQNDVNSCYINSIGDKEDSPSSSCHSLQIPCQELTVAMKNSSSNQQLSDYSASYECEVCGQQSEHLIRCNICLSSEEVGAKLRFHITCAPLADVTFERRYYPENVIAVCSFHHCDQQDDPIYNDAQRFHINQEVIVHQDGDGNEENLTGIGRIIGITEHLYATVDFLDGTTSGDLFLGEIRNCECKWFGCSGGSHIPGSLVYVEWTDGKIYEAYYRGKMPKPRFKVKLFSTSNISIEDTVEAGADCIYIYGIDQLPDGVEEYLTKVMSPQPIS</sequence>
<evidence type="ECO:0000313" key="4">
    <source>
        <dbReference type="EMBL" id="KAF7640223.1"/>
    </source>
</evidence>
<evidence type="ECO:0000259" key="2">
    <source>
        <dbReference type="PROSITE" id="PS51183"/>
    </source>
</evidence>
<feature type="domain" description="JmjC" evidence="3">
    <location>
        <begin position="168"/>
        <end position="333"/>
    </location>
</feature>
<dbReference type="AlphaFoldDB" id="A0A8T0A5N7"/>
<protein>
    <recommendedName>
        <fullName evidence="6">[Histone H3]-trimethyl-L-lysine(9) demethylase</fullName>
    </recommendedName>
</protein>
<organism evidence="4 5">
    <name type="scientific">Meloidogyne graminicola</name>
    <dbReference type="NCBI Taxonomy" id="189291"/>
    <lineage>
        <taxon>Eukaryota</taxon>
        <taxon>Metazoa</taxon>
        <taxon>Ecdysozoa</taxon>
        <taxon>Nematoda</taxon>
        <taxon>Chromadorea</taxon>
        <taxon>Rhabditida</taxon>
        <taxon>Tylenchina</taxon>
        <taxon>Tylenchomorpha</taxon>
        <taxon>Tylenchoidea</taxon>
        <taxon>Meloidogynidae</taxon>
        <taxon>Meloidogyninae</taxon>
        <taxon>Meloidogyne</taxon>
    </lineage>
</organism>
<feature type="region of interest" description="Disordered" evidence="1">
    <location>
        <begin position="370"/>
        <end position="397"/>
    </location>
</feature>
<dbReference type="EMBL" id="JABEBT010000001">
    <property type="protein sequence ID" value="KAF7640223.1"/>
    <property type="molecule type" value="Genomic_DNA"/>
</dbReference>
<dbReference type="PROSITE" id="PS51183">
    <property type="entry name" value="JMJN"/>
    <property type="match status" value="1"/>
</dbReference>
<dbReference type="SMART" id="SM00558">
    <property type="entry name" value="JmjC"/>
    <property type="match status" value="1"/>
</dbReference>
<dbReference type="GO" id="GO:0051864">
    <property type="term" value="F:histone H3K36 demethylase activity"/>
    <property type="evidence" value="ECO:0007669"/>
    <property type="project" value="TreeGrafter"/>
</dbReference>
<dbReference type="SUPFAM" id="SSF51197">
    <property type="entry name" value="Clavaminate synthase-like"/>
    <property type="match status" value="1"/>
</dbReference>
<evidence type="ECO:0000256" key="1">
    <source>
        <dbReference type="SAM" id="MobiDB-lite"/>
    </source>
</evidence>
<evidence type="ECO:0008006" key="6">
    <source>
        <dbReference type="Google" id="ProtNLM"/>
    </source>
</evidence>
<keyword evidence="5" id="KW-1185">Reference proteome</keyword>
<dbReference type="Proteomes" id="UP000605970">
    <property type="component" value="Unassembled WGS sequence"/>
</dbReference>
<proteinExistence type="predicted"/>
<dbReference type="GO" id="GO:0032454">
    <property type="term" value="F:histone H3K9 demethylase activity"/>
    <property type="evidence" value="ECO:0007669"/>
    <property type="project" value="TreeGrafter"/>
</dbReference>
<dbReference type="Gene3D" id="3.10.330.70">
    <property type="match status" value="1"/>
</dbReference>
<dbReference type="Pfam" id="PF02373">
    <property type="entry name" value="JmjC"/>
    <property type="match status" value="1"/>
</dbReference>
<dbReference type="GO" id="GO:0000785">
    <property type="term" value="C:chromatin"/>
    <property type="evidence" value="ECO:0007669"/>
    <property type="project" value="TreeGrafter"/>
</dbReference>
<name>A0A8T0A5N7_9BILA</name>
<evidence type="ECO:0000313" key="5">
    <source>
        <dbReference type="Proteomes" id="UP000605970"/>
    </source>
</evidence>
<feature type="domain" description="JmjN" evidence="2">
    <location>
        <begin position="31"/>
        <end position="74"/>
    </location>
</feature>
<dbReference type="InterPro" id="IPR003347">
    <property type="entry name" value="JmjC_dom"/>
</dbReference>
<comment type="caution">
    <text evidence="4">The sequence shown here is derived from an EMBL/GenBank/DDBJ whole genome shotgun (WGS) entry which is preliminary data.</text>
</comment>
<dbReference type="PANTHER" id="PTHR10694:SF129">
    <property type="entry name" value="LYSINE-SPECIFIC DEMETHYLASE 4B-RELATED"/>
    <property type="match status" value="1"/>
</dbReference>
<reference evidence="4" key="1">
    <citation type="journal article" date="2020" name="Ecol. Evol.">
        <title>Genome structure and content of the rice root-knot nematode (Meloidogyne graminicola).</title>
        <authorList>
            <person name="Phan N.T."/>
            <person name="Danchin E.G.J."/>
            <person name="Klopp C."/>
            <person name="Perfus-Barbeoch L."/>
            <person name="Kozlowski D.K."/>
            <person name="Koutsovoulos G.D."/>
            <person name="Lopez-Roques C."/>
            <person name="Bouchez O."/>
            <person name="Zahm M."/>
            <person name="Besnard G."/>
            <person name="Bellafiore S."/>
        </authorList>
    </citation>
    <scope>NUCLEOTIDE SEQUENCE</scope>
    <source>
        <strain evidence="4">VN-18</strain>
    </source>
</reference>
<evidence type="ECO:0000259" key="3">
    <source>
        <dbReference type="PROSITE" id="PS51184"/>
    </source>
</evidence>
<dbReference type="Gene3D" id="2.60.120.650">
    <property type="entry name" value="Cupin"/>
    <property type="match status" value="1"/>
</dbReference>
<dbReference type="PANTHER" id="PTHR10694">
    <property type="entry name" value="LYSINE-SPECIFIC DEMETHYLASE"/>
    <property type="match status" value="1"/>
</dbReference>
<accession>A0A8T0A5N7</accession>
<dbReference type="GO" id="GO:0010468">
    <property type="term" value="P:regulation of gene expression"/>
    <property type="evidence" value="ECO:0007669"/>
    <property type="project" value="TreeGrafter"/>
</dbReference>